<dbReference type="EMBL" id="FONV01000009">
    <property type="protein sequence ID" value="SFF34207.1"/>
    <property type="molecule type" value="Genomic_DNA"/>
</dbReference>
<dbReference type="InterPro" id="IPR015943">
    <property type="entry name" value="WD40/YVTN_repeat-like_dom_sf"/>
</dbReference>
<protein>
    <submittedName>
        <fullName evidence="3">Uncharacterized protein</fullName>
    </submittedName>
</protein>
<feature type="signal peptide" evidence="2">
    <location>
        <begin position="1"/>
        <end position="20"/>
    </location>
</feature>
<accession>A0A1I2HZL5</accession>
<keyword evidence="2" id="KW-0732">Signal</keyword>
<proteinExistence type="predicted"/>
<dbReference type="InterPro" id="IPR011044">
    <property type="entry name" value="Quino_amine_DH_bsu"/>
</dbReference>
<evidence type="ECO:0000313" key="3">
    <source>
        <dbReference type="EMBL" id="SFF34207.1"/>
    </source>
</evidence>
<evidence type="ECO:0000256" key="1">
    <source>
        <dbReference type="SAM" id="MobiDB-lite"/>
    </source>
</evidence>
<feature type="region of interest" description="Disordered" evidence="1">
    <location>
        <begin position="361"/>
        <end position="435"/>
    </location>
</feature>
<evidence type="ECO:0000256" key="2">
    <source>
        <dbReference type="SAM" id="SignalP"/>
    </source>
</evidence>
<dbReference type="Proteomes" id="UP000199645">
    <property type="component" value="Unassembled WGS sequence"/>
</dbReference>
<organism evidence="3 4">
    <name type="scientific">Actinoplanes philippinensis</name>
    <dbReference type="NCBI Taxonomy" id="35752"/>
    <lineage>
        <taxon>Bacteria</taxon>
        <taxon>Bacillati</taxon>
        <taxon>Actinomycetota</taxon>
        <taxon>Actinomycetes</taxon>
        <taxon>Micromonosporales</taxon>
        <taxon>Micromonosporaceae</taxon>
        <taxon>Actinoplanes</taxon>
    </lineage>
</organism>
<feature type="compositionally biased region" description="Low complexity" evidence="1">
    <location>
        <begin position="390"/>
        <end position="406"/>
    </location>
</feature>
<dbReference type="STRING" id="35752.SAMN05421541_10918"/>
<keyword evidence="4" id="KW-1185">Reference proteome</keyword>
<dbReference type="SUPFAM" id="SSF50969">
    <property type="entry name" value="YVTN repeat-like/Quinoprotein amine dehydrogenase"/>
    <property type="match status" value="1"/>
</dbReference>
<feature type="chain" id="PRO_5011744478" evidence="2">
    <location>
        <begin position="21"/>
        <end position="569"/>
    </location>
</feature>
<sequence>MIARLARLARRNGVATGATAAALAAAVVVSGTGDPARPEPEPAGATAWLPSTVPGVLSEVNGLAARVGATVEPAGSAGHRLRVDHADPDVYVTDVDARRISRISARTLTVAAERDYPAEVLLAVAGDRRYVVTPGDGSVAEVDPDTLEPRGEPVGLLPPIGAVLGRPDGGLWAYSIPLGAVVPIRDGRAGPAVATAFYGDDVALVGHGDGAILVDRTKRMVVEVDAGGAVTSWPALPPGTSGDLATPPATAGPVLPIVDVDAGVLLLLRRDQPVRQVPLDGGPGDRGPPAVYGSVVYVPGSGRVLRHDLDTGEPLPPLVVTGYPAGVEVSVVNELLWANEPGGPHALVSDGETVRPILKYTRRPAPSPTPSASPSASPTPSASPSPSASPRPSRTSSPRPSRSSPPTSRPEPAPSKPEPTRPRPKPTPTGPALTVPVTYRVASIRSLQHLEGPGSAARDRAKLSGATWRLTRGGGIGFRAPGIASTLLPATGGYRVNGSRVTWAASSEFDIPDTAHNTLEVTGTVRLGEPDVMTLTYTARSETWAEVNGQKFHSLVVNRFTATVTLAAS</sequence>
<feature type="compositionally biased region" description="Pro residues" evidence="1">
    <location>
        <begin position="407"/>
        <end position="417"/>
    </location>
</feature>
<reference evidence="3 4" key="1">
    <citation type="submission" date="2016-10" db="EMBL/GenBank/DDBJ databases">
        <authorList>
            <person name="de Groot N.N."/>
        </authorList>
    </citation>
    <scope>NUCLEOTIDE SEQUENCE [LARGE SCALE GENOMIC DNA]</scope>
    <source>
        <strain evidence="3 4">DSM 43019</strain>
    </source>
</reference>
<evidence type="ECO:0000313" key="4">
    <source>
        <dbReference type="Proteomes" id="UP000199645"/>
    </source>
</evidence>
<dbReference type="Gene3D" id="2.130.10.10">
    <property type="entry name" value="YVTN repeat-like/Quinoprotein amine dehydrogenase"/>
    <property type="match status" value="1"/>
</dbReference>
<dbReference type="OrthoDB" id="3372012at2"/>
<name>A0A1I2HZL5_9ACTN</name>
<gene>
    <name evidence="3" type="ORF">SAMN05421541_10918</name>
</gene>
<dbReference type="RefSeq" id="WP_143133903.1">
    <property type="nucleotide sequence ID" value="NZ_BOMT01000053.1"/>
</dbReference>
<dbReference type="AlphaFoldDB" id="A0A1I2HZL5"/>